<feature type="transmembrane region" description="Helical" evidence="8">
    <location>
        <begin position="186"/>
        <end position="211"/>
    </location>
</feature>
<dbReference type="AlphaFoldDB" id="A0A1I4J2T9"/>
<feature type="domain" description="ABC transmembrane type-2" evidence="9">
    <location>
        <begin position="131"/>
        <end position="381"/>
    </location>
</feature>
<keyword evidence="5 8" id="KW-0812">Transmembrane</keyword>
<feature type="transmembrane region" description="Helical" evidence="8">
    <location>
        <begin position="329"/>
        <end position="348"/>
    </location>
</feature>
<evidence type="ECO:0000256" key="3">
    <source>
        <dbReference type="ARBA" id="ARBA00022448"/>
    </source>
</evidence>
<gene>
    <name evidence="10" type="ORF">SAMN02982985_00890</name>
</gene>
<dbReference type="InterPro" id="IPR013525">
    <property type="entry name" value="ABC2_TM"/>
</dbReference>
<keyword evidence="3" id="KW-0813">Transport</keyword>
<evidence type="ECO:0000256" key="5">
    <source>
        <dbReference type="ARBA" id="ARBA00022692"/>
    </source>
</evidence>
<keyword evidence="7 8" id="KW-0472">Membrane</keyword>
<comment type="subcellular location">
    <subcellularLocation>
        <location evidence="1">Cell membrane</location>
        <topology evidence="1">Multi-pass membrane protein</topology>
    </subcellularLocation>
</comment>
<keyword evidence="4" id="KW-1003">Cell membrane</keyword>
<reference evidence="10 11" key="1">
    <citation type="submission" date="2016-10" db="EMBL/GenBank/DDBJ databases">
        <authorList>
            <person name="de Groot N.N."/>
        </authorList>
    </citation>
    <scope>NUCLEOTIDE SEQUENCE [LARGE SCALE GENOMIC DNA]</scope>
    <source>
        <strain evidence="10 11">ATCC 43154</strain>
    </source>
</reference>
<keyword evidence="6 8" id="KW-1133">Transmembrane helix</keyword>
<dbReference type="GO" id="GO:0140359">
    <property type="term" value="F:ABC-type transporter activity"/>
    <property type="evidence" value="ECO:0007669"/>
    <property type="project" value="InterPro"/>
</dbReference>
<evidence type="ECO:0000256" key="1">
    <source>
        <dbReference type="ARBA" id="ARBA00004651"/>
    </source>
</evidence>
<feature type="transmembrane region" description="Helical" evidence="8">
    <location>
        <begin position="355"/>
        <end position="378"/>
    </location>
</feature>
<dbReference type="OrthoDB" id="9808686at2"/>
<dbReference type="Gene3D" id="3.40.1710.10">
    <property type="entry name" value="abc type-2 transporter like domain"/>
    <property type="match status" value="1"/>
</dbReference>
<evidence type="ECO:0000256" key="8">
    <source>
        <dbReference type="SAM" id="Phobius"/>
    </source>
</evidence>
<comment type="similarity">
    <text evidence="2">Belongs to the ABC-2 integral membrane protein family.</text>
</comment>
<protein>
    <submittedName>
        <fullName evidence="10">ABC-2 type transport system permease protein</fullName>
    </submittedName>
</protein>
<evidence type="ECO:0000256" key="2">
    <source>
        <dbReference type="ARBA" id="ARBA00007783"/>
    </source>
</evidence>
<sequence length="383" mass="41226">MQLWPDTTWWRRLRVMTWKELVQLMRDPLLLLFVVYAFSADIYNAASGVTLQLNNAALALLDMDHSRASRELAGRFLPPEFRQIGGAGHASTGMALLDEGKAMAVLDVPPGFGDALERGEQASVQLQIDASNSVQGFLTSVDATQIVARFGLETASARLGLGGGAIDGPIIDNRTRVWFNPNQNDAWFMGISELLNVVTLFSMLLPAAAMVREKERGTIEQLLVSPLGPLQIMLPKILAMVAVILCGTALGLFGLLIPVFGVPVQGSLLLFFVVTTGYICTLAGIGILIATVTRNMAQAGMMVILILAPMMFLSGAWTPPEAMPTVMRALMYISPLYYFINASYGILLKGAGVAALWPMMAGILALGLAVGTACTLRFTKQFG</sequence>
<feature type="transmembrane region" description="Helical" evidence="8">
    <location>
        <begin position="299"/>
        <end position="317"/>
    </location>
</feature>
<dbReference type="EMBL" id="FOTW01000005">
    <property type="protein sequence ID" value="SFL60451.1"/>
    <property type="molecule type" value="Genomic_DNA"/>
</dbReference>
<dbReference type="PANTHER" id="PTHR30294">
    <property type="entry name" value="MEMBRANE COMPONENT OF ABC TRANSPORTER YHHJ-RELATED"/>
    <property type="match status" value="1"/>
</dbReference>
<feature type="transmembrane region" description="Helical" evidence="8">
    <location>
        <begin position="268"/>
        <end position="292"/>
    </location>
</feature>
<evidence type="ECO:0000313" key="11">
    <source>
        <dbReference type="Proteomes" id="UP000199470"/>
    </source>
</evidence>
<evidence type="ECO:0000259" key="9">
    <source>
        <dbReference type="PROSITE" id="PS51012"/>
    </source>
</evidence>
<dbReference type="PANTHER" id="PTHR30294:SF47">
    <property type="entry name" value="INNER MEMBRANE TRANSPORT PERMEASE YHHJ"/>
    <property type="match status" value="1"/>
</dbReference>
<evidence type="ECO:0000313" key="10">
    <source>
        <dbReference type="EMBL" id="SFL60451.1"/>
    </source>
</evidence>
<proteinExistence type="inferred from homology"/>
<dbReference type="InterPro" id="IPR047817">
    <property type="entry name" value="ABC2_TM_bact-type"/>
</dbReference>
<dbReference type="PROSITE" id="PS51012">
    <property type="entry name" value="ABC_TM2"/>
    <property type="match status" value="1"/>
</dbReference>
<evidence type="ECO:0000256" key="4">
    <source>
        <dbReference type="ARBA" id="ARBA00022475"/>
    </source>
</evidence>
<dbReference type="InterPro" id="IPR051449">
    <property type="entry name" value="ABC-2_transporter_component"/>
</dbReference>
<name>A0A1I4J2T9_9BURK</name>
<evidence type="ECO:0000256" key="6">
    <source>
        <dbReference type="ARBA" id="ARBA00022989"/>
    </source>
</evidence>
<dbReference type="Proteomes" id="UP000199470">
    <property type="component" value="Unassembled WGS sequence"/>
</dbReference>
<dbReference type="GO" id="GO:0005886">
    <property type="term" value="C:plasma membrane"/>
    <property type="evidence" value="ECO:0007669"/>
    <property type="project" value="UniProtKB-SubCell"/>
</dbReference>
<organism evidence="10 11">
    <name type="scientific">Rugamonas rubra</name>
    <dbReference type="NCBI Taxonomy" id="758825"/>
    <lineage>
        <taxon>Bacteria</taxon>
        <taxon>Pseudomonadati</taxon>
        <taxon>Pseudomonadota</taxon>
        <taxon>Betaproteobacteria</taxon>
        <taxon>Burkholderiales</taxon>
        <taxon>Oxalobacteraceae</taxon>
        <taxon>Telluria group</taxon>
        <taxon>Rugamonas</taxon>
    </lineage>
</organism>
<keyword evidence="11" id="KW-1185">Reference proteome</keyword>
<accession>A0A1I4J2T9</accession>
<dbReference type="Pfam" id="PF12698">
    <property type="entry name" value="ABC2_membrane_3"/>
    <property type="match status" value="1"/>
</dbReference>
<dbReference type="RefSeq" id="WP_093384147.1">
    <property type="nucleotide sequence ID" value="NZ_FOTW01000005.1"/>
</dbReference>
<dbReference type="STRING" id="758825.SAMN02982985_00890"/>
<feature type="transmembrane region" description="Helical" evidence="8">
    <location>
        <begin position="237"/>
        <end position="262"/>
    </location>
</feature>
<evidence type="ECO:0000256" key="7">
    <source>
        <dbReference type="ARBA" id="ARBA00023136"/>
    </source>
</evidence>